<reference evidence="14" key="2">
    <citation type="submission" date="2025-08" db="UniProtKB">
        <authorList>
            <consortium name="Ensembl"/>
        </authorList>
    </citation>
    <scope>IDENTIFICATION</scope>
</reference>
<comment type="function">
    <text evidence="6">Inhibitor of the serine/threonine-protein kinase PAK4. Acts by binding PAK4 in a substrate-like manner, inhibiting the protein kinase activity.</text>
</comment>
<feature type="region of interest" description="Disordered" evidence="12">
    <location>
        <begin position="168"/>
        <end position="190"/>
    </location>
</feature>
<protein>
    <recommendedName>
        <fullName evidence="9">PAK4-inhibitor INKA1</fullName>
    </recommendedName>
    <alternativeName>
        <fullName evidence="11">Induced in neural crest by AP2-alpha protein homolog</fullName>
    </alternativeName>
    <alternativeName>
        <fullName evidence="10">Inka-box actin regulator 1</fullName>
    </alternativeName>
    <alternativeName>
        <fullName evidence="8">PAK4-inhibitor inka1</fullName>
    </alternativeName>
</protein>
<reference evidence="14" key="3">
    <citation type="submission" date="2025-09" db="UniProtKB">
        <authorList>
            <consortium name="Ensembl"/>
        </authorList>
    </citation>
    <scope>IDENTIFICATION</scope>
</reference>
<feature type="region of interest" description="Disordered" evidence="12">
    <location>
        <begin position="53"/>
        <end position="143"/>
    </location>
</feature>
<keyword evidence="5" id="KW-0539">Nucleus</keyword>
<dbReference type="GO" id="GO:0005737">
    <property type="term" value="C:cytoplasm"/>
    <property type="evidence" value="ECO:0007669"/>
    <property type="project" value="UniProtKB-SubCell"/>
</dbReference>
<dbReference type="GO" id="GO:0019901">
    <property type="term" value="F:protein kinase binding"/>
    <property type="evidence" value="ECO:0007669"/>
    <property type="project" value="TreeGrafter"/>
</dbReference>
<feature type="region of interest" description="Disordered" evidence="12">
    <location>
        <begin position="274"/>
        <end position="298"/>
    </location>
</feature>
<accession>A0A2K5WLF1</accession>
<evidence type="ECO:0000256" key="6">
    <source>
        <dbReference type="ARBA" id="ARBA00045406"/>
    </source>
</evidence>
<comment type="subcellular location">
    <subcellularLocation>
        <location evidence="2">Cytoplasm</location>
    </subcellularLocation>
    <subcellularLocation>
        <location evidence="1">Nucleus</location>
    </subcellularLocation>
</comment>
<evidence type="ECO:0000256" key="11">
    <source>
        <dbReference type="ARBA" id="ARBA00081793"/>
    </source>
</evidence>
<evidence type="ECO:0000313" key="15">
    <source>
        <dbReference type="Proteomes" id="UP000233100"/>
    </source>
</evidence>
<evidence type="ECO:0000259" key="13">
    <source>
        <dbReference type="Pfam" id="PF15342"/>
    </source>
</evidence>
<dbReference type="Pfam" id="PF15342">
    <property type="entry name" value="FAM212"/>
    <property type="match status" value="1"/>
</dbReference>
<evidence type="ECO:0000256" key="9">
    <source>
        <dbReference type="ARBA" id="ARBA00072459"/>
    </source>
</evidence>
<name>A0A2K5WLF1_MACFA</name>
<feature type="compositionally biased region" description="Basic residues" evidence="12">
    <location>
        <begin position="97"/>
        <end position="116"/>
    </location>
</feature>
<evidence type="ECO:0000256" key="8">
    <source>
        <dbReference type="ARBA" id="ARBA00070088"/>
    </source>
</evidence>
<keyword evidence="15" id="KW-1185">Reference proteome</keyword>
<dbReference type="AlphaFoldDB" id="A0A2K5WLF1"/>
<feature type="region of interest" description="Disordered" evidence="12">
    <location>
        <begin position="213"/>
        <end position="237"/>
    </location>
</feature>
<dbReference type="STRING" id="9541.ENSMFAP00000037979"/>
<reference evidence="14 15" key="1">
    <citation type="submission" date="2013-03" db="EMBL/GenBank/DDBJ databases">
        <authorList>
            <person name="Warren W."/>
            <person name="Wilson R.K."/>
        </authorList>
    </citation>
    <scope>NUCLEOTIDE SEQUENCE</scope>
</reference>
<dbReference type="Proteomes" id="UP000233100">
    <property type="component" value="Chromosome 2"/>
</dbReference>
<proteinExistence type="inferred from homology"/>
<evidence type="ECO:0000256" key="5">
    <source>
        <dbReference type="ARBA" id="ARBA00023242"/>
    </source>
</evidence>
<dbReference type="PANTHER" id="PTHR28615">
    <property type="entry name" value="PAK4-INHIBITOR INKA1-RELATED"/>
    <property type="match status" value="1"/>
</dbReference>
<evidence type="ECO:0000256" key="7">
    <source>
        <dbReference type="ARBA" id="ARBA00046852"/>
    </source>
</evidence>
<evidence type="ECO:0000256" key="10">
    <source>
        <dbReference type="ARBA" id="ARBA00078034"/>
    </source>
</evidence>
<feature type="compositionally biased region" description="Low complexity" evidence="12">
    <location>
        <begin position="276"/>
        <end position="288"/>
    </location>
</feature>
<evidence type="ECO:0000256" key="1">
    <source>
        <dbReference type="ARBA" id="ARBA00004123"/>
    </source>
</evidence>
<dbReference type="Gene3D" id="3.30.200.20">
    <property type="entry name" value="Phosphorylase Kinase, domain 1"/>
    <property type="match status" value="1"/>
</dbReference>
<dbReference type="GeneTree" id="ENSGT00530000063849"/>
<dbReference type="Bgee" id="ENSMFAG00000036646">
    <property type="expression patterns" value="Expressed in lymph node and 10 other cell types or tissues"/>
</dbReference>
<evidence type="ECO:0000256" key="12">
    <source>
        <dbReference type="SAM" id="MobiDB-lite"/>
    </source>
</evidence>
<dbReference type="GO" id="GO:0030291">
    <property type="term" value="F:protein serine/threonine kinase inhibitor activity"/>
    <property type="evidence" value="ECO:0007669"/>
    <property type="project" value="InterPro"/>
</dbReference>
<comment type="similarity">
    <text evidence="3">Belongs to the INKA family.</text>
</comment>
<dbReference type="VEuPathDB" id="HostDB:ENSMFAG00000036646"/>
<organism evidence="14 15">
    <name type="scientific">Macaca fascicularis</name>
    <name type="common">Crab-eating macaque</name>
    <name type="synonym">Cynomolgus monkey</name>
    <dbReference type="NCBI Taxonomy" id="9541"/>
    <lineage>
        <taxon>Eukaryota</taxon>
        <taxon>Metazoa</taxon>
        <taxon>Chordata</taxon>
        <taxon>Craniata</taxon>
        <taxon>Vertebrata</taxon>
        <taxon>Euteleostomi</taxon>
        <taxon>Mammalia</taxon>
        <taxon>Eutheria</taxon>
        <taxon>Euarchontoglires</taxon>
        <taxon>Primates</taxon>
        <taxon>Haplorrhini</taxon>
        <taxon>Catarrhini</taxon>
        <taxon>Cercopithecidae</taxon>
        <taxon>Cercopithecinae</taxon>
        <taxon>Macaca</taxon>
    </lineage>
</organism>
<dbReference type="InterPro" id="IPR029267">
    <property type="entry name" value="FAM212"/>
</dbReference>
<evidence type="ECO:0000313" key="14">
    <source>
        <dbReference type="Ensembl" id="ENSMFAP00000037979.2"/>
    </source>
</evidence>
<dbReference type="GO" id="GO:0005634">
    <property type="term" value="C:nucleus"/>
    <property type="evidence" value="ECO:0007669"/>
    <property type="project" value="UniProtKB-SubCell"/>
</dbReference>
<dbReference type="Ensembl" id="ENSMFAT00000012231.2">
    <property type="protein sequence ID" value="ENSMFAP00000037979.2"/>
    <property type="gene ID" value="ENSMFAG00000036646.2"/>
</dbReference>
<evidence type="ECO:0000256" key="4">
    <source>
        <dbReference type="ARBA" id="ARBA00022490"/>
    </source>
</evidence>
<evidence type="ECO:0000256" key="2">
    <source>
        <dbReference type="ARBA" id="ARBA00004496"/>
    </source>
</evidence>
<comment type="subunit">
    <text evidence="7">Interacts with PAK4.</text>
</comment>
<feature type="compositionally biased region" description="Basic and acidic residues" evidence="12">
    <location>
        <begin position="218"/>
        <end position="234"/>
    </location>
</feature>
<dbReference type="PANTHER" id="PTHR28615:SF1">
    <property type="entry name" value="PAK4-INHIBITOR INKA1"/>
    <property type="match status" value="1"/>
</dbReference>
<gene>
    <name evidence="14" type="primary">INKA1</name>
</gene>
<sequence>MCGRSMTPRERDRYFTIEEMGRMRPPHGGDLSCVTQQMQGPLNHLGAWVSRARPRPASSYDPALPHKNGGGVRRDAGFSPSPFGRGAGAGRGCQMSGRRRRELRRARSRAARRRLRAPLAGPPSPLRGSAGVPRGASRLSWGPGTDMHSARLDSFLSQLRWELLCGRDTGSPPMPGPLQPTPQTGPDVQPRHQLRASGALEEDSVCCVEEEEEEAVVTEDRGAALGGPREHALDWDSGFSEVSGSTWREEELPVPQRPAPSAQPLRRQRLSVSGLPMPSRAPVASVPPVHRPRPKSTPDACLEHWQGLEAEDWTAALLNRGRSRQPLVLGDNCFADLVHNWMELPETGSEGGDGGGHRAHARPPQFLLGLSEQLRRRLARARRTAMAGKRLSCPPRPEPEMPADVSRFAALMSCRSRQPIICNDVSYL</sequence>
<feature type="domain" description="FAM212" evidence="13">
    <location>
        <begin position="292"/>
        <end position="347"/>
    </location>
</feature>
<dbReference type="FunFam" id="3.30.200.20:FF:000407">
    <property type="entry name" value="Inka box actin regulator 1"/>
    <property type="match status" value="1"/>
</dbReference>
<evidence type="ECO:0000256" key="3">
    <source>
        <dbReference type="ARBA" id="ARBA00008302"/>
    </source>
</evidence>
<dbReference type="InterPro" id="IPR039201">
    <property type="entry name" value="Inka"/>
</dbReference>
<keyword evidence="4" id="KW-0963">Cytoplasm</keyword>